<dbReference type="GO" id="GO:0003676">
    <property type="term" value="F:nucleic acid binding"/>
    <property type="evidence" value="ECO:0007669"/>
    <property type="project" value="InterPro"/>
</dbReference>
<feature type="region of interest" description="Disordered" evidence="1">
    <location>
        <begin position="332"/>
        <end position="358"/>
    </location>
</feature>
<feature type="region of interest" description="Disordered" evidence="1">
    <location>
        <begin position="221"/>
        <end position="240"/>
    </location>
</feature>
<dbReference type="Gene3D" id="2.60.200.20">
    <property type="match status" value="1"/>
</dbReference>
<dbReference type="Pfam" id="PF01585">
    <property type="entry name" value="G-patch"/>
    <property type="match status" value="1"/>
</dbReference>
<proteinExistence type="predicted"/>
<protein>
    <submittedName>
        <fullName evidence="4">SMAD/FHA domain-containing protein</fullName>
    </submittedName>
</protein>
<feature type="compositionally biased region" description="Basic and acidic residues" evidence="1">
    <location>
        <begin position="229"/>
        <end position="240"/>
    </location>
</feature>
<dbReference type="InterPro" id="IPR053027">
    <property type="entry name" value="AGGF1"/>
</dbReference>
<dbReference type="PROSITE" id="PS50006">
    <property type="entry name" value="FHA_DOMAIN"/>
    <property type="match status" value="1"/>
</dbReference>
<dbReference type="SMART" id="SM00240">
    <property type="entry name" value="FHA"/>
    <property type="match status" value="1"/>
</dbReference>
<keyword evidence="5" id="KW-1185">Reference proteome</keyword>
<dbReference type="EMBL" id="JAODAN010000006">
    <property type="protein sequence ID" value="KAK1923584.1"/>
    <property type="molecule type" value="Genomic_DNA"/>
</dbReference>
<evidence type="ECO:0000259" key="2">
    <source>
        <dbReference type="PROSITE" id="PS50006"/>
    </source>
</evidence>
<accession>A0AAD9CX57</accession>
<feature type="domain" description="G-patch" evidence="3">
    <location>
        <begin position="297"/>
        <end position="343"/>
    </location>
</feature>
<sequence length="358" mass="39748">MMESEWVFDPGQGVYFHSASSTYAIPDRDGQWTYIPAADFNRTKEMEEGEIEDDVGWGALMDGHQLEQVLNPPKQATVDHILRLVVQDSDILSKGAVAVLDSREEGIQIGRDRSVGASRIRLKEMQVSKTHATVYWGQGGEWDDGWFIVDTGSTHGTFVDEHRLSEAKTASRPTRLSHLSKLTIGTTTFNVHMHEQWPCDICQLGNDNEIRLDTGEAKISSVAPVSTSKGEHREAKRQEEMAQLKARLLSGHESTPTQSGYLDRSAIRRALHPPSRRSASPPQVALVDPESLKPSGPSVFATKLLAAHGWTPGTGLGKDGSGRAEPLNVEQRVQRSGLGTSEELNWRQRGKQRRYKDY</sequence>
<feature type="compositionally biased region" description="Basic residues" evidence="1">
    <location>
        <begin position="348"/>
        <end position="358"/>
    </location>
</feature>
<evidence type="ECO:0000313" key="4">
    <source>
        <dbReference type="EMBL" id="KAK1923584.1"/>
    </source>
</evidence>
<dbReference type="InterPro" id="IPR008984">
    <property type="entry name" value="SMAD_FHA_dom_sf"/>
</dbReference>
<dbReference type="InterPro" id="IPR000253">
    <property type="entry name" value="FHA_dom"/>
</dbReference>
<evidence type="ECO:0000259" key="3">
    <source>
        <dbReference type="PROSITE" id="PS50174"/>
    </source>
</evidence>
<evidence type="ECO:0000313" key="5">
    <source>
        <dbReference type="Proteomes" id="UP001182556"/>
    </source>
</evidence>
<gene>
    <name evidence="4" type="ORF">DB88DRAFT_540785</name>
</gene>
<dbReference type="PANTHER" id="PTHR23106">
    <property type="entry name" value="ANGIOGENIC FACTOR WITH G PATCH AND FHA DOMAINS 1"/>
    <property type="match status" value="1"/>
</dbReference>
<dbReference type="SMART" id="SM00443">
    <property type="entry name" value="G_patch"/>
    <property type="match status" value="1"/>
</dbReference>
<comment type="caution">
    <text evidence="4">The sequence shown here is derived from an EMBL/GenBank/DDBJ whole genome shotgun (WGS) entry which is preliminary data.</text>
</comment>
<dbReference type="AlphaFoldDB" id="A0AAD9CX57"/>
<dbReference type="InterPro" id="IPR000467">
    <property type="entry name" value="G_patch_dom"/>
</dbReference>
<name>A0AAD9CX57_PAPLA</name>
<evidence type="ECO:0000256" key="1">
    <source>
        <dbReference type="SAM" id="MobiDB-lite"/>
    </source>
</evidence>
<reference evidence="4" key="1">
    <citation type="submission" date="2023-02" db="EMBL/GenBank/DDBJ databases">
        <title>Identification and recombinant expression of a fungal hydrolase from Papiliotrema laurentii that hydrolyzes apple cutin and clears colloidal polyester polyurethane.</title>
        <authorList>
            <consortium name="DOE Joint Genome Institute"/>
            <person name="Roman V.A."/>
            <person name="Bojanowski C."/>
            <person name="Crable B.R."/>
            <person name="Wagner D.N."/>
            <person name="Hung C.S."/>
            <person name="Nadeau L.J."/>
            <person name="Schratz L."/>
            <person name="Haridas S."/>
            <person name="Pangilinan J."/>
            <person name="Lipzen A."/>
            <person name="Na H."/>
            <person name="Yan M."/>
            <person name="Ng V."/>
            <person name="Grigoriev I.V."/>
            <person name="Spatafora J.W."/>
            <person name="Barlow D."/>
            <person name="Biffinger J."/>
            <person name="Kelley-Loughnane N."/>
            <person name="Varaljay V.A."/>
            <person name="Crookes-Goodson W.J."/>
        </authorList>
    </citation>
    <scope>NUCLEOTIDE SEQUENCE</scope>
    <source>
        <strain evidence="4">5307AH</strain>
    </source>
</reference>
<dbReference type="PROSITE" id="PS50174">
    <property type="entry name" value="G_PATCH"/>
    <property type="match status" value="1"/>
</dbReference>
<dbReference type="SUPFAM" id="SSF49879">
    <property type="entry name" value="SMAD/FHA domain"/>
    <property type="match status" value="1"/>
</dbReference>
<dbReference type="PANTHER" id="PTHR23106:SF24">
    <property type="entry name" value="ANGIOGENIC FACTOR WITH G PATCH AND FHA DOMAINS 1"/>
    <property type="match status" value="1"/>
</dbReference>
<feature type="domain" description="FHA" evidence="2">
    <location>
        <begin position="107"/>
        <end position="164"/>
    </location>
</feature>
<organism evidence="4 5">
    <name type="scientific">Papiliotrema laurentii</name>
    <name type="common">Cryptococcus laurentii</name>
    <dbReference type="NCBI Taxonomy" id="5418"/>
    <lineage>
        <taxon>Eukaryota</taxon>
        <taxon>Fungi</taxon>
        <taxon>Dikarya</taxon>
        <taxon>Basidiomycota</taxon>
        <taxon>Agaricomycotina</taxon>
        <taxon>Tremellomycetes</taxon>
        <taxon>Tremellales</taxon>
        <taxon>Rhynchogastremaceae</taxon>
        <taxon>Papiliotrema</taxon>
    </lineage>
</organism>
<dbReference type="Proteomes" id="UP001182556">
    <property type="component" value="Unassembled WGS sequence"/>
</dbReference>
<dbReference type="Pfam" id="PF00498">
    <property type="entry name" value="FHA"/>
    <property type="match status" value="1"/>
</dbReference>